<evidence type="ECO:0000259" key="2">
    <source>
        <dbReference type="SMART" id="SM00776"/>
    </source>
</evidence>
<dbReference type="PANTHER" id="PTHR30273">
    <property type="entry name" value="PERIPLASMIC SIGNAL SENSOR AND SIGMA FACTOR ACTIVATOR FECR-RELATED"/>
    <property type="match status" value="1"/>
</dbReference>
<feature type="domain" description="Glycosyl hydrolase family 98 putative carbohydrate-binding module" evidence="2">
    <location>
        <begin position="414"/>
        <end position="565"/>
    </location>
</feature>
<dbReference type="SMART" id="SM00776">
    <property type="entry name" value="NPCBM"/>
    <property type="match status" value="1"/>
</dbReference>
<dbReference type="STRING" id="1936003.STSP2_01644"/>
<dbReference type="Pfam" id="PF04773">
    <property type="entry name" value="FecR"/>
    <property type="match status" value="1"/>
</dbReference>
<dbReference type="InterPro" id="IPR038637">
    <property type="entry name" value="NPCBM_sf"/>
</dbReference>
<gene>
    <name evidence="3" type="ORF">STSP2_01644</name>
</gene>
<protein>
    <submittedName>
        <fullName evidence="3">FecR protein</fullName>
    </submittedName>
</protein>
<dbReference type="PANTHER" id="PTHR30273:SF2">
    <property type="entry name" value="PROTEIN FECR"/>
    <property type="match status" value="1"/>
</dbReference>
<organism evidence="3 4">
    <name type="scientific">Anaerohalosphaera lusitana</name>
    <dbReference type="NCBI Taxonomy" id="1936003"/>
    <lineage>
        <taxon>Bacteria</taxon>
        <taxon>Pseudomonadati</taxon>
        <taxon>Planctomycetota</taxon>
        <taxon>Phycisphaerae</taxon>
        <taxon>Sedimentisphaerales</taxon>
        <taxon>Anaerohalosphaeraceae</taxon>
        <taxon>Anaerohalosphaera</taxon>
    </lineage>
</organism>
<dbReference type="RefSeq" id="WP_146661513.1">
    <property type="nucleotide sequence ID" value="NZ_CP019791.1"/>
</dbReference>
<dbReference type="GO" id="GO:0016989">
    <property type="term" value="F:sigma factor antagonist activity"/>
    <property type="evidence" value="ECO:0007669"/>
    <property type="project" value="TreeGrafter"/>
</dbReference>
<evidence type="ECO:0000313" key="3">
    <source>
        <dbReference type="EMBL" id="AQT68480.1"/>
    </source>
</evidence>
<dbReference type="Proteomes" id="UP000189674">
    <property type="component" value="Chromosome"/>
</dbReference>
<dbReference type="Gene3D" id="2.60.120.1440">
    <property type="match status" value="1"/>
</dbReference>
<feature type="transmembrane region" description="Helical" evidence="1">
    <location>
        <begin position="133"/>
        <end position="154"/>
    </location>
</feature>
<keyword evidence="4" id="KW-1185">Reference proteome</keyword>
<dbReference type="SUPFAM" id="SSF49785">
    <property type="entry name" value="Galactose-binding domain-like"/>
    <property type="match status" value="1"/>
</dbReference>
<dbReference type="InterPro" id="IPR006860">
    <property type="entry name" value="FecR"/>
</dbReference>
<reference evidence="4" key="1">
    <citation type="submission" date="2017-02" db="EMBL/GenBank/DDBJ databases">
        <title>Comparative genomics and description of representatives of a novel lineage of planctomycetes thriving in anoxic sediments.</title>
        <authorList>
            <person name="Spring S."/>
            <person name="Bunk B."/>
            <person name="Sproer C."/>
        </authorList>
    </citation>
    <scope>NUCLEOTIDE SEQUENCE [LARGE SCALE GENOMIC DNA]</scope>
    <source>
        <strain evidence="4">ST-NAGAB-D1</strain>
    </source>
</reference>
<keyword evidence="1" id="KW-0472">Membrane</keyword>
<keyword evidence="1" id="KW-0812">Transmembrane</keyword>
<dbReference type="InterPro" id="IPR008979">
    <property type="entry name" value="Galactose-bd-like_sf"/>
</dbReference>
<proteinExistence type="predicted"/>
<dbReference type="EMBL" id="CP019791">
    <property type="protein sequence ID" value="AQT68480.1"/>
    <property type="molecule type" value="Genomic_DNA"/>
</dbReference>
<sequence length="590" mass="64441">MLSNDQNYKELGGVILKVLSGSASKDELAQLRSTLEHDPYAMQYYCEYVSLYSSLRQPGNVSFEAPKQEVRVDESTLGYVWDELAEAEQMAETVPTRRRRWFRLPKRKRKEKAAPEIRSVGKYKKLQRKFSKAAIYTAVTSAAAMLLVMAHVIIREQQGPIVATVTEAMHSKWSGEQSDHQVGDNLRTLRKTLLEGFARLEFKSGADVIIQGPAEIEPETENQLMLYSGSLFSYVPDEATGFVVRTPNATVIDYGTEFGVTSHPSGLTEVHVFEGEVEIRAGDDPVLHGSTQKLYAGQAGIVDANGVVKRIELADGGKRFAKAIPNDSFAVSGSRFDLADVVAGGNGFGSGEIGVGIDPVSGEFVSEFKGSTNRTTSGEYKQIPENPYVDGLFVPDGGEGPQQITSEHSCDKLPDTTGWYWSEVTTDPEIAIGYTAESKRYPVKLNGVEYGGAQKPAIVMHANLGITFDLENIRMLLPGQELSAFRAKCGISEPDWGGGNAGFRVMVDGEERFALDDVKTADGAHEIDIPLESGAKYLTLITVDGGEENGNGKDWTVFAEPYLELKATGIENNPAAKKGWKSRFSGLFSE</sequence>
<dbReference type="AlphaFoldDB" id="A0A1U9NLN1"/>
<dbReference type="Pfam" id="PF08305">
    <property type="entry name" value="NPCBM"/>
    <property type="match status" value="1"/>
</dbReference>
<evidence type="ECO:0000256" key="1">
    <source>
        <dbReference type="SAM" id="Phobius"/>
    </source>
</evidence>
<keyword evidence="1" id="KW-1133">Transmembrane helix</keyword>
<dbReference type="Gene3D" id="2.60.120.1060">
    <property type="entry name" value="NPCBM/NEW2 domain"/>
    <property type="match status" value="1"/>
</dbReference>
<accession>A0A1U9NLN1</accession>
<name>A0A1U9NLN1_9BACT</name>
<dbReference type="InterPro" id="IPR013222">
    <property type="entry name" value="Glyco_hyd_98_carb-bd"/>
</dbReference>
<dbReference type="InterPro" id="IPR012373">
    <property type="entry name" value="Ferrdict_sens_TM"/>
</dbReference>
<evidence type="ECO:0000313" key="4">
    <source>
        <dbReference type="Proteomes" id="UP000189674"/>
    </source>
</evidence>
<dbReference type="KEGG" id="alus:STSP2_01644"/>
<dbReference type="OrthoDB" id="292867at2"/>